<feature type="domain" description="DUF7587" evidence="1">
    <location>
        <begin position="19"/>
        <end position="170"/>
    </location>
</feature>
<proteinExistence type="predicted"/>
<evidence type="ECO:0000259" key="1">
    <source>
        <dbReference type="Pfam" id="PF24494"/>
    </source>
</evidence>
<protein>
    <recommendedName>
        <fullName evidence="1">DUF7587 domain-containing protein</fullName>
    </recommendedName>
</protein>
<dbReference type="RefSeq" id="XP_040779671.1">
    <property type="nucleotide sequence ID" value="XM_040916605.1"/>
</dbReference>
<dbReference type="InterPro" id="IPR056009">
    <property type="entry name" value="DUF7587"/>
</dbReference>
<dbReference type="AlphaFoldDB" id="A0A9P5CT26"/>
<evidence type="ECO:0000313" key="2">
    <source>
        <dbReference type="EMBL" id="KAF3768710.1"/>
    </source>
</evidence>
<accession>A0A9P5CT26</accession>
<comment type="caution">
    <text evidence="2">The sequence shown here is derived from an EMBL/GenBank/DDBJ whole genome shotgun (WGS) entry which is preliminary data.</text>
</comment>
<dbReference type="Proteomes" id="UP000803844">
    <property type="component" value="Unassembled WGS sequence"/>
</dbReference>
<dbReference type="GeneID" id="63833734"/>
<reference evidence="2" key="1">
    <citation type="journal article" date="2020" name="Phytopathology">
        <title>Genome sequence of the chestnut blight fungus Cryphonectria parasitica EP155: A fundamental resource for an archetypical invasive plant pathogen.</title>
        <authorList>
            <person name="Crouch J.A."/>
            <person name="Dawe A."/>
            <person name="Aerts A."/>
            <person name="Barry K."/>
            <person name="Churchill A.C.L."/>
            <person name="Grimwood J."/>
            <person name="Hillman B."/>
            <person name="Milgroom M.G."/>
            <person name="Pangilinan J."/>
            <person name="Smith M."/>
            <person name="Salamov A."/>
            <person name="Schmutz J."/>
            <person name="Yadav J."/>
            <person name="Grigoriev I.V."/>
            <person name="Nuss D."/>
        </authorList>
    </citation>
    <scope>NUCLEOTIDE SEQUENCE</scope>
    <source>
        <strain evidence="2">EP155</strain>
    </source>
</reference>
<gene>
    <name evidence="2" type="ORF">M406DRAFT_249345</name>
</gene>
<sequence>MLFNPPQSKDHVRDRFRNIPRYLLRVVSPRSVGANDTTWIRSDSAEQQAAHSTVDLFAMRDDEAAAMINAHLRWEGGYDNLVSWTSSQLFAIQYMLWLHTARGCSTSAIKLFVLDTSALPAGVFLRDIDLLEAYHEHSPRLDDLYILRRRRHKNYQGYFYFGEYLSQGCLNIEGRVQVVSLAALLENGLSTLRPEFADMSESRRGLANQVIAMREAFLYPPRLITENEARAVIRLSELFEPSWRLPMAAYFLALWPRTLQDGDMINMFSNRLMMDSYSFRLPYIRVAGLTDTDKQSCSELGTKVWSCAELPEVTQFEVIIRAIYEEFVATKTLGTF</sequence>
<organism evidence="2 3">
    <name type="scientific">Cryphonectria parasitica (strain ATCC 38755 / EP155)</name>
    <dbReference type="NCBI Taxonomy" id="660469"/>
    <lineage>
        <taxon>Eukaryota</taxon>
        <taxon>Fungi</taxon>
        <taxon>Dikarya</taxon>
        <taxon>Ascomycota</taxon>
        <taxon>Pezizomycotina</taxon>
        <taxon>Sordariomycetes</taxon>
        <taxon>Sordariomycetidae</taxon>
        <taxon>Diaporthales</taxon>
        <taxon>Cryphonectriaceae</taxon>
        <taxon>Cryphonectria-Endothia species complex</taxon>
        <taxon>Cryphonectria</taxon>
    </lineage>
</organism>
<dbReference type="EMBL" id="MU032345">
    <property type="protein sequence ID" value="KAF3768710.1"/>
    <property type="molecule type" value="Genomic_DNA"/>
</dbReference>
<evidence type="ECO:0000313" key="3">
    <source>
        <dbReference type="Proteomes" id="UP000803844"/>
    </source>
</evidence>
<keyword evidence="3" id="KW-1185">Reference proteome</keyword>
<name>A0A9P5CT26_CRYP1</name>
<dbReference type="Pfam" id="PF24494">
    <property type="entry name" value="DUF7587"/>
    <property type="match status" value="1"/>
</dbReference>
<dbReference type="OrthoDB" id="4152607at2759"/>